<protein>
    <submittedName>
        <fullName evidence="2">Uncharacterized protein</fullName>
    </submittedName>
</protein>
<sequence>MFLSRKLGQRGPKKEDSHTLLLKQDMVSKLKSSEPTAEIKRAWQWLGPRARENSSHDYSCSRGPKGPTPCSELLSP</sequence>
<evidence type="ECO:0000313" key="3">
    <source>
        <dbReference type="Proteomes" id="UP001214576"/>
    </source>
</evidence>
<keyword evidence="3" id="KW-1185">Reference proteome</keyword>
<comment type="caution">
    <text evidence="2">The sequence shown here is derived from an EMBL/GenBank/DDBJ whole genome shotgun (WGS) entry which is preliminary data.</text>
</comment>
<dbReference type="Proteomes" id="UP001214576">
    <property type="component" value="Unassembled WGS sequence"/>
</dbReference>
<evidence type="ECO:0000256" key="1">
    <source>
        <dbReference type="SAM" id="MobiDB-lite"/>
    </source>
</evidence>
<feature type="region of interest" description="Disordered" evidence="1">
    <location>
        <begin position="1"/>
        <end position="20"/>
    </location>
</feature>
<organism evidence="2 3">
    <name type="scientific">Ovis ammon polii</name>
    <dbReference type="NCBI Taxonomy" id="230172"/>
    <lineage>
        <taxon>Eukaryota</taxon>
        <taxon>Metazoa</taxon>
        <taxon>Chordata</taxon>
        <taxon>Craniata</taxon>
        <taxon>Vertebrata</taxon>
        <taxon>Euteleostomi</taxon>
        <taxon>Mammalia</taxon>
        <taxon>Eutheria</taxon>
        <taxon>Laurasiatheria</taxon>
        <taxon>Artiodactyla</taxon>
        <taxon>Ruminantia</taxon>
        <taxon>Pecora</taxon>
        <taxon>Bovidae</taxon>
        <taxon>Caprinae</taxon>
        <taxon>Ovis</taxon>
    </lineage>
</organism>
<feature type="region of interest" description="Disordered" evidence="1">
    <location>
        <begin position="51"/>
        <end position="76"/>
    </location>
</feature>
<accession>A0AAD4TQH5</accession>
<dbReference type="EMBL" id="JAKZEL010000027">
    <property type="protein sequence ID" value="KAI4529760.1"/>
    <property type="molecule type" value="Genomic_DNA"/>
</dbReference>
<gene>
    <name evidence="2" type="ORF">MG293_020438</name>
</gene>
<dbReference type="AlphaFoldDB" id="A0AAD4TQH5"/>
<evidence type="ECO:0000313" key="2">
    <source>
        <dbReference type="EMBL" id="KAI4529760.1"/>
    </source>
</evidence>
<proteinExistence type="predicted"/>
<reference evidence="2" key="1">
    <citation type="submission" date="2022-03" db="EMBL/GenBank/DDBJ databases">
        <title>Genomic analyses of argali, domestic sheep and their hybrids provide insights into chromosomal evolution, heterosis and genetic basis of agronomic traits.</title>
        <authorList>
            <person name="Li M."/>
        </authorList>
    </citation>
    <scope>NUCLEOTIDE SEQUENCE</scope>
    <source>
        <strain evidence="2">CAU-MHL-2022a</strain>
        <tissue evidence="2">Skin</tissue>
    </source>
</reference>
<name>A0AAD4TQH5_OVIAM</name>